<dbReference type="FunFam" id="3.40.640.10:FF:000080">
    <property type="entry name" value="Aminotransferase, putative"/>
    <property type="match status" value="1"/>
</dbReference>
<dbReference type="VEuPathDB" id="FungiDB:YALI1_E10210g"/>
<dbReference type="InterPro" id="IPR015424">
    <property type="entry name" value="PyrdxlP-dep_Trfase"/>
</dbReference>
<reference evidence="2 3" key="1">
    <citation type="journal article" date="2016" name="PLoS ONE">
        <title>Sequence Assembly of Yarrowia lipolytica Strain W29/CLIB89 Shows Transposable Element Diversity.</title>
        <authorList>
            <person name="Magnan C."/>
            <person name="Yu J."/>
            <person name="Chang I."/>
            <person name="Jahn E."/>
            <person name="Kanomata Y."/>
            <person name="Wu J."/>
            <person name="Zeller M."/>
            <person name="Oakes M."/>
            <person name="Baldi P."/>
            <person name="Sandmeyer S."/>
        </authorList>
    </citation>
    <scope>NUCLEOTIDE SEQUENCE [LARGE SCALE GENOMIC DNA]</scope>
    <source>
        <strain evidence="3">CLIB89(W29)</strain>
    </source>
</reference>
<accession>A0A1D8NHL6</accession>
<protein>
    <recommendedName>
        <fullName evidence="1">SRCR domain-containing protein</fullName>
    </recommendedName>
</protein>
<dbReference type="InterPro" id="IPR004839">
    <property type="entry name" value="Aminotransferase_I/II_large"/>
</dbReference>
<dbReference type="InterPro" id="IPR015421">
    <property type="entry name" value="PyrdxlP-dep_Trfase_major"/>
</dbReference>
<dbReference type="PROSITE" id="PS50287">
    <property type="entry name" value="SRCR_2"/>
    <property type="match status" value="1"/>
</dbReference>
<proteinExistence type="predicted"/>
<dbReference type="InterPro" id="IPR015422">
    <property type="entry name" value="PyrdxlP-dep_Trfase_small"/>
</dbReference>
<dbReference type="VEuPathDB" id="FungiDB:YALI0_E08360g"/>
<dbReference type="SUPFAM" id="SSF53383">
    <property type="entry name" value="PLP-dependent transferases"/>
    <property type="match status" value="1"/>
</dbReference>
<dbReference type="Proteomes" id="UP000182444">
    <property type="component" value="Chromosome 1E"/>
</dbReference>
<dbReference type="PANTHER" id="PTHR42858:SF1">
    <property type="entry name" value="LD15494P"/>
    <property type="match status" value="1"/>
</dbReference>
<evidence type="ECO:0000313" key="3">
    <source>
        <dbReference type="Proteomes" id="UP000182444"/>
    </source>
</evidence>
<dbReference type="GO" id="GO:0030170">
    <property type="term" value="F:pyridoxal phosphate binding"/>
    <property type="evidence" value="ECO:0007669"/>
    <property type="project" value="InterPro"/>
</dbReference>
<sequence>MVVSINPSIPADSLVRKLKCAPNHALHILSLLTHHHTKYDKMINLFKGHPSDDLFPEKEVLAAAASLLSRDRPEDDDDENRHPLTYGPDQGALYVRQLIAKWVTERELLEKTPIAANCINLTCGASFGFADILQSCTLPQTGYTRRAFIVSPCYYLINSVFIDCGFKGKLTAIREDFGRLDLTKLEADLEKYSSEEGHEHEKSPLDVVGDESRPTKKIYKFVFYFVPTFSNPGSAIIPLEDRVKLLELARKYDMLIVSDDVYDFLEHSIERENLPPRMVTLDRETVTSTHGNTVSNLSCSKLLGPGLRVGWQETATGALALQLADSGASRSGGTPAHLNTMIVGEMIKLGLFDKVVNHLNKIYNARATVYKEALKKYLPEGTHIEGGDGGYFIWVTLDKVDARKMVELAKERGLVLASGDKFEVNGDPQNWGKTSVRVSVSYTDADKALEGIKIWGGVCDDLIKWDEAIDVC</sequence>
<dbReference type="GeneID" id="2912486"/>
<feature type="domain" description="SRCR" evidence="1">
    <location>
        <begin position="414"/>
        <end position="472"/>
    </location>
</feature>
<dbReference type="Gene3D" id="3.90.1150.10">
    <property type="entry name" value="Aspartate Aminotransferase, domain 1"/>
    <property type="match status" value="1"/>
</dbReference>
<dbReference type="GO" id="GO:0047536">
    <property type="term" value="F:2-aminoadipate transaminase activity"/>
    <property type="evidence" value="ECO:0007669"/>
    <property type="project" value="TreeGrafter"/>
</dbReference>
<dbReference type="CDD" id="cd00609">
    <property type="entry name" value="AAT_like"/>
    <property type="match status" value="1"/>
</dbReference>
<dbReference type="InterPro" id="IPR001190">
    <property type="entry name" value="SRCR"/>
</dbReference>
<evidence type="ECO:0000259" key="1">
    <source>
        <dbReference type="PROSITE" id="PS50287"/>
    </source>
</evidence>
<dbReference type="eggNOG" id="KOG0634">
    <property type="taxonomic scope" value="Eukaryota"/>
</dbReference>
<dbReference type="RefSeq" id="XP_503693.2">
    <property type="nucleotide sequence ID" value="XM_503693.3"/>
</dbReference>
<organism evidence="2 3">
    <name type="scientific">Yarrowia lipolytica</name>
    <name type="common">Candida lipolytica</name>
    <dbReference type="NCBI Taxonomy" id="4952"/>
    <lineage>
        <taxon>Eukaryota</taxon>
        <taxon>Fungi</taxon>
        <taxon>Dikarya</taxon>
        <taxon>Ascomycota</taxon>
        <taxon>Saccharomycotina</taxon>
        <taxon>Dipodascomycetes</taxon>
        <taxon>Dipodascales</taxon>
        <taxon>Dipodascales incertae sedis</taxon>
        <taxon>Yarrowia</taxon>
    </lineage>
</organism>
<dbReference type="GO" id="GO:0016020">
    <property type="term" value="C:membrane"/>
    <property type="evidence" value="ECO:0007669"/>
    <property type="project" value="InterPro"/>
</dbReference>
<gene>
    <name evidence="2" type="ORF">YALI1_E10210g</name>
</gene>
<name>A0A1D8NHL6_YARLL</name>
<dbReference type="PANTHER" id="PTHR42858">
    <property type="entry name" value="AMINOTRANSFERASE"/>
    <property type="match status" value="1"/>
</dbReference>
<dbReference type="AlphaFoldDB" id="A0A1D8NHL6"/>
<dbReference type="EMBL" id="CP017557">
    <property type="protein sequence ID" value="AOW05124.1"/>
    <property type="molecule type" value="Genomic_DNA"/>
</dbReference>
<dbReference type="Pfam" id="PF00155">
    <property type="entry name" value="Aminotran_1_2"/>
    <property type="match status" value="1"/>
</dbReference>
<dbReference type="Gene3D" id="3.40.640.10">
    <property type="entry name" value="Type I PLP-dependent aspartate aminotransferase-like (Major domain)"/>
    <property type="match status" value="1"/>
</dbReference>
<evidence type="ECO:0000313" key="2">
    <source>
        <dbReference type="EMBL" id="AOW05124.1"/>
    </source>
</evidence>
<dbReference type="KEGG" id="yli:2912486"/>